<dbReference type="VEuPathDB" id="FungiDB:A1O7_08509"/>
<keyword evidence="4" id="KW-0808">Transferase</keyword>
<dbReference type="PROSITE" id="PS50011">
    <property type="entry name" value="PROTEIN_KINASE_DOM"/>
    <property type="match status" value="1"/>
</dbReference>
<dbReference type="InterPro" id="IPR011009">
    <property type="entry name" value="Kinase-like_dom_sf"/>
</dbReference>
<dbReference type="PROSITE" id="PS00108">
    <property type="entry name" value="PROTEIN_KINASE_ST"/>
    <property type="match status" value="1"/>
</dbReference>
<dbReference type="InterPro" id="IPR000719">
    <property type="entry name" value="Prot_kinase_dom"/>
</dbReference>
<dbReference type="GO" id="GO:0004674">
    <property type="term" value="F:protein serine/threonine kinase activity"/>
    <property type="evidence" value="ECO:0007669"/>
    <property type="project" value="UniProtKB-KW"/>
</dbReference>
<keyword evidence="7" id="KW-0067">ATP-binding</keyword>
<dbReference type="SUPFAM" id="SSF56112">
    <property type="entry name" value="Protein kinase-like (PK-like)"/>
    <property type="match status" value="1"/>
</dbReference>
<evidence type="ECO:0000256" key="9">
    <source>
        <dbReference type="ARBA" id="ARBA00048679"/>
    </source>
</evidence>
<protein>
    <recommendedName>
        <fullName evidence="2">non-specific serine/threonine protein kinase</fullName>
        <ecNumber evidence="2">2.7.11.1</ecNumber>
    </recommendedName>
</protein>
<organism evidence="12 13">
    <name type="scientific">Cladophialophora yegresii CBS 114405</name>
    <dbReference type="NCBI Taxonomy" id="1182544"/>
    <lineage>
        <taxon>Eukaryota</taxon>
        <taxon>Fungi</taxon>
        <taxon>Dikarya</taxon>
        <taxon>Ascomycota</taxon>
        <taxon>Pezizomycotina</taxon>
        <taxon>Eurotiomycetes</taxon>
        <taxon>Chaetothyriomycetidae</taxon>
        <taxon>Chaetothyriales</taxon>
        <taxon>Herpotrichiellaceae</taxon>
        <taxon>Cladophialophora</taxon>
    </lineage>
</organism>
<keyword evidence="3" id="KW-0723">Serine/threonine-protein kinase</keyword>
<evidence type="ECO:0000256" key="7">
    <source>
        <dbReference type="ARBA" id="ARBA00022840"/>
    </source>
</evidence>
<dbReference type="CDD" id="cd05574">
    <property type="entry name" value="STKc_phototropin_like"/>
    <property type="match status" value="1"/>
</dbReference>
<feature type="domain" description="Protein kinase" evidence="11">
    <location>
        <begin position="249"/>
        <end position="541"/>
    </location>
</feature>
<dbReference type="PANTHER" id="PTHR45637">
    <property type="entry name" value="FLIPPASE KINASE 1-RELATED"/>
    <property type="match status" value="1"/>
</dbReference>
<dbReference type="OrthoDB" id="432483at2759"/>
<evidence type="ECO:0000259" key="11">
    <source>
        <dbReference type="PROSITE" id="PS50011"/>
    </source>
</evidence>
<evidence type="ECO:0000313" key="13">
    <source>
        <dbReference type="Proteomes" id="UP000019473"/>
    </source>
</evidence>
<comment type="catalytic activity">
    <reaction evidence="9">
        <text>L-seryl-[protein] + ATP = O-phospho-L-seryl-[protein] + ADP + H(+)</text>
        <dbReference type="Rhea" id="RHEA:17989"/>
        <dbReference type="Rhea" id="RHEA-COMP:9863"/>
        <dbReference type="Rhea" id="RHEA-COMP:11604"/>
        <dbReference type="ChEBI" id="CHEBI:15378"/>
        <dbReference type="ChEBI" id="CHEBI:29999"/>
        <dbReference type="ChEBI" id="CHEBI:30616"/>
        <dbReference type="ChEBI" id="CHEBI:83421"/>
        <dbReference type="ChEBI" id="CHEBI:456216"/>
        <dbReference type="EC" id="2.7.11.1"/>
    </reaction>
</comment>
<dbReference type="EMBL" id="AMGW01000006">
    <property type="protein sequence ID" value="EXJ55581.1"/>
    <property type="molecule type" value="Genomic_DNA"/>
</dbReference>
<dbReference type="FunFam" id="1.10.510.10:FF:000121">
    <property type="entry name" value="Serine/threonine-protein kinase nrc-2"/>
    <property type="match status" value="1"/>
</dbReference>
<accession>W9VTT9</accession>
<dbReference type="Pfam" id="PF00069">
    <property type="entry name" value="Pkinase"/>
    <property type="match status" value="1"/>
</dbReference>
<feature type="compositionally biased region" description="Polar residues" evidence="10">
    <location>
        <begin position="27"/>
        <end position="36"/>
    </location>
</feature>
<evidence type="ECO:0000256" key="2">
    <source>
        <dbReference type="ARBA" id="ARBA00012513"/>
    </source>
</evidence>
<evidence type="ECO:0000256" key="3">
    <source>
        <dbReference type="ARBA" id="ARBA00022527"/>
    </source>
</evidence>
<dbReference type="eggNOG" id="KOG0610">
    <property type="taxonomic scope" value="Eukaryota"/>
</dbReference>
<comment type="caution">
    <text evidence="12">The sequence shown here is derived from an EMBL/GenBank/DDBJ whole genome shotgun (WGS) entry which is preliminary data.</text>
</comment>
<dbReference type="GO" id="GO:0005524">
    <property type="term" value="F:ATP binding"/>
    <property type="evidence" value="ECO:0007669"/>
    <property type="project" value="UniProtKB-KW"/>
</dbReference>
<evidence type="ECO:0000256" key="5">
    <source>
        <dbReference type="ARBA" id="ARBA00022741"/>
    </source>
</evidence>
<dbReference type="InterPro" id="IPR008271">
    <property type="entry name" value="Ser/Thr_kinase_AS"/>
</dbReference>
<dbReference type="AlphaFoldDB" id="W9VTT9"/>
<feature type="compositionally biased region" description="Polar residues" evidence="10">
    <location>
        <begin position="160"/>
        <end position="177"/>
    </location>
</feature>
<dbReference type="Gene3D" id="3.30.200.20">
    <property type="entry name" value="Phosphorylase Kinase, domain 1"/>
    <property type="match status" value="1"/>
</dbReference>
<sequence>MAAATEKRNFSSLSFSKKHINGEPASGTHTPTTTKLKNFFRINSGGSQTSIGSDGLPTPKTESKPVRQSRFLPGLTRNRSTTVASEGHPLDDAIASPTAQANPYFVHQGPPALRHHNEGSVPPSPPDTPKVQVNGTAVEEKPVTAGKEELARKLRRVASAPNTQGFFKGNKSPSDRPSTAELGKEPLAVVSGTSPELGMVPQDNSSTQDLPGKGKIPLPGQIRQAVAFRRTYSSNSIKVRNVEVGPQSFDKIKLIGKGDVGKVYLVREKKSNRLYAMKAVLSKKEMIKRNKIKRALAEQEILATSNHPFIVTLYHSFQSEDHLYLCMEYCSGGEFFRALQTRPNKCVGEEDARFYAAEVTAALEYLHLMGFIYRDLKPENILLHQSGHIMLSDFDLSKQSDSGGAPTMILGTRNAANPTGYPLVDTKSCIADFRTNSFVGTEEYIAPEVIKGNGHTSAVDWWTLGILIYEMLFGTTPFKGKNRNATFANILRDEVPFPDHSHATQVSNLCKSLIRKLLIKDEVKRLGSRAGASDVKNHPFFRPITWALLRHMKPPMIPHQGRALDTVNFRTVKDSGSVDIGGPASRLKGVPLDSGMATPGAEIADPFLEFNSVTLHHDDDDVVMMQDGGGHAQNGR</sequence>
<name>W9VTT9_9EURO</name>
<gene>
    <name evidence="12" type="ORF">A1O7_08509</name>
</gene>
<evidence type="ECO:0000256" key="8">
    <source>
        <dbReference type="ARBA" id="ARBA00047899"/>
    </source>
</evidence>
<dbReference type="EC" id="2.7.11.1" evidence="2"/>
<evidence type="ECO:0000313" key="12">
    <source>
        <dbReference type="EMBL" id="EXJ55581.1"/>
    </source>
</evidence>
<feature type="compositionally biased region" description="Basic and acidic residues" evidence="10">
    <location>
        <begin position="138"/>
        <end position="152"/>
    </location>
</feature>
<evidence type="ECO:0000256" key="10">
    <source>
        <dbReference type="SAM" id="MobiDB-lite"/>
    </source>
</evidence>
<evidence type="ECO:0000256" key="6">
    <source>
        <dbReference type="ARBA" id="ARBA00022777"/>
    </source>
</evidence>
<dbReference type="Gene3D" id="1.10.510.10">
    <property type="entry name" value="Transferase(Phosphotransferase) domain 1"/>
    <property type="match status" value="1"/>
</dbReference>
<comment type="catalytic activity">
    <reaction evidence="8">
        <text>L-threonyl-[protein] + ATP = O-phospho-L-threonyl-[protein] + ADP + H(+)</text>
        <dbReference type="Rhea" id="RHEA:46608"/>
        <dbReference type="Rhea" id="RHEA-COMP:11060"/>
        <dbReference type="Rhea" id="RHEA-COMP:11605"/>
        <dbReference type="ChEBI" id="CHEBI:15378"/>
        <dbReference type="ChEBI" id="CHEBI:30013"/>
        <dbReference type="ChEBI" id="CHEBI:30616"/>
        <dbReference type="ChEBI" id="CHEBI:61977"/>
        <dbReference type="ChEBI" id="CHEBI:456216"/>
        <dbReference type="EC" id="2.7.11.1"/>
    </reaction>
</comment>
<reference evidence="12 13" key="1">
    <citation type="submission" date="2013-03" db="EMBL/GenBank/DDBJ databases">
        <title>The Genome Sequence of Cladophialophora yegresii CBS 114405.</title>
        <authorList>
            <consortium name="The Broad Institute Genomics Platform"/>
            <person name="Cuomo C."/>
            <person name="de Hoog S."/>
            <person name="Gorbushina A."/>
            <person name="Walker B."/>
            <person name="Young S.K."/>
            <person name="Zeng Q."/>
            <person name="Gargeya S."/>
            <person name="Fitzgerald M."/>
            <person name="Haas B."/>
            <person name="Abouelleil A."/>
            <person name="Allen A.W."/>
            <person name="Alvarado L."/>
            <person name="Arachchi H.M."/>
            <person name="Berlin A.M."/>
            <person name="Chapman S.B."/>
            <person name="Gainer-Dewar J."/>
            <person name="Goldberg J."/>
            <person name="Griggs A."/>
            <person name="Gujja S."/>
            <person name="Hansen M."/>
            <person name="Howarth C."/>
            <person name="Imamovic A."/>
            <person name="Ireland A."/>
            <person name="Larimer J."/>
            <person name="McCowan C."/>
            <person name="Murphy C."/>
            <person name="Pearson M."/>
            <person name="Poon T.W."/>
            <person name="Priest M."/>
            <person name="Roberts A."/>
            <person name="Saif S."/>
            <person name="Shea T."/>
            <person name="Sisk P."/>
            <person name="Sykes S."/>
            <person name="Wortman J."/>
            <person name="Nusbaum C."/>
            <person name="Birren B."/>
        </authorList>
    </citation>
    <scope>NUCLEOTIDE SEQUENCE [LARGE SCALE GENOMIC DNA]</scope>
    <source>
        <strain evidence="12 13">CBS 114405</strain>
    </source>
</reference>
<dbReference type="HOGENOM" id="CLU_000288_84_4_1"/>
<keyword evidence="6 12" id="KW-0418">Kinase</keyword>
<feature type="region of interest" description="Disordered" evidence="10">
    <location>
        <begin position="1"/>
        <end position="216"/>
    </location>
</feature>
<proteinExistence type="inferred from homology"/>
<dbReference type="FunFam" id="3.30.200.20:FF:000078">
    <property type="entry name" value="Serine/threonine-protein kinase nrc-2"/>
    <property type="match status" value="1"/>
</dbReference>
<dbReference type="SMART" id="SM00220">
    <property type="entry name" value="S_TKc"/>
    <property type="match status" value="1"/>
</dbReference>
<keyword evidence="5" id="KW-0547">Nucleotide-binding</keyword>
<dbReference type="Proteomes" id="UP000019473">
    <property type="component" value="Unassembled WGS sequence"/>
</dbReference>
<dbReference type="GeneID" id="19183076"/>
<comment type="similarity">
    <text evidence="1">Belongs to the protein kinase superfamily. AGC Ser/Thr protein kinase family.</text>
</comment>
<keyword evidence="13" id="KW-1185">Reference proteome</keyword>
<dbReference type="RefSeq" id="XP_007760691.1">
    <property type="nucleotide sequence ID" value="XM_007762501.1"/>
</dbReference>
<evidence type="ECO:0000256" key="4">
    <source>
        <dbReference type="ARBA" id="ARBA00022679"/>
    </source>
</evidence>
<dbReference type="STRING" id="1182544.W9VTT9"/>
<evidence type="ECO:0000256" key="1">
    <source>
        <dbReference type="ARBA" id="ARBA00009903"/>
    </source>
</evidence>